<name>A0A554VBP8_9FLAO</name>
<evidence type="ECO:0000313" key="1">
    <source>
        <dbReference type="EMBL" id="TSE04000.1"/>
    </source>
</evidence>
<dbReference type="AlphaFoldDB" id="A0A554VBP8"/>
<comment type="caution">
    <text evidence="1">The sequence shown here is derived from an EMBL/GenBank/DDBJ whole genome shotgun (WGS) entry which is preliminary data.</text>
</comment>
<dbReference type="EMBL" id="VLNR01000092">
    <property type="protein sequence ID" value="TSE04000.1"/>
    <property type="molecule type" value="Genomic_DNA"/>
</dbReference>
<dbReference type="Proteomes" id="UP000318833">
    <property type="component" value="Unassembled WGS sequence"/>
</dbReference>
<evidence type="ECO:0000313" key="2">
    <source>
        <dbReference type="Proteomes" id="UP000318833"/>
    </source>
</evidence>
<dbReference type="RefSeq" id="WP_143918751.1">
    <property type="nucleotide sequence ID" value="NZ_CANLFO010000002.1"/>
</dbReference>
<dbReference type="OrthoDB" id="9999409at2"/>
<sequence>MKTHLLIITLFIMNTMYLNSQNIDQSDINTTCFVLSELIAKAKEKGDIESMVIFSNTIDKIKADHNIHPTYSTYFDSIKSSNLNISKGIVISLNNPPKSPGFTNKEIDDFMSLKKDNISLSDFNDFLVLKKLGQNKLKLENLNELEIKNLEKFKKEIETIKINQ</sequence>
<reference evidence="1 2" key="1">
    <citation type="submission" date="2019-07" db="EMBL/GenBank/DDBJ databases">
        <title>The draft genome sequence of Aquimarina algiphila M91.</title>
        <authorList>
            <person name="Meng X."/>
        </authorList>
    </citation>
    <scope>NUCLEOTIDE SEQUENCE [LARGE SCALE GENOMIC DNA]</scope>
    <source>
        <strain evidence="1 2">M91</strain>
    </source>
</reference>
<protein>
    <submittedName>
        <fullName evidence="1">Uncharacterized protein</fullName>
    </submittedName>
</protein>
<proteinExistence type="predicted"/>
<accession>A0A554VBP8</accession>
<organism evidence="1 2">
    <name type="scientific">Aquimarina algiphila</name>
    <dbReference type="NCBI Taxonomy" id="2047982"/>
    <lineage>
        <taxon>Bacteria</taxon>
        <taxon>Pseudomonadati</taxon>
        <taxon>Bacteroidota</taxon>
        <taxon>Flavobacteriia</taxon>
        <taxon>Flavobacteriales</taxon>
        <taxon>Flavobacteriaceae</taxon>
        <taxon>Aquimarina</taxon>
    </lineage>
</organism>
<keyword evidence="2" id="KW-1185">Reference proteome</keyword>
<gene>
    <name evidence="1" type="ORF">FOF46_27825</name>
</gene>